<proteinExistence type="predicted"/>
<keyword evidence="3" id="KW-1185">Reference proteome</keyword>
<dbReference type="Pfam" id="PF11553">
    <property type="entry name" value="DUF3231"/>
    <property type="match status" value="2"/>
</dbReference>
<dbReference type="RefSeq" id="WP_379592597.1">
    <property type="nucleotide sequence ID" value="NZ_JBHTKK010000015.1"/>
</dbReference>
<dbReference type="Proteomes" id="UP001597041">
    <property type="component" value="Unassembled WGS sequence"/>
</dbReference>
<dbReference type="InterPro" id="IPR021617">
    <property type="entry name" value="DUF3231"/>
</dbReference>
<dbReference type="Gene3D" id="1.20.1260.10">
    <property type="match status" value="2"/>
</dbReference>
<accession>A0ABW3NI92</accession>
<evidence type="ECO:0000256" key="1">
    <source>
        <dbReference type="SAM" id="MobiDB-lite"/>
    </source>
</evidence>
<gene>
    <name evidence="2" type="ORF">ACFQ19_12610</name>
</gene>
<evidence type="ECO:0000313" key="2">
    <source>
        <dbReference type="EMBL" id="MFD1066868.1"/>
    </source>
</evidence>
<dbReference type="EMBL" id="JBHTKK010000015">
    <property type="protein sequence ID" value="MFD1066868.1"/>
    <property type="molecule type" value="Genomic_DNA"/>
</dbReference>
<reference evidence="3" key="1">
    <citation type="journal article" date="2019" name="Int. J. Syst. Evol. Microbiol.">
        <title>The Global Catalogue of Microorganisms (GCM) 10K type strain sequencing project: providing services to taxonomists for standard genome sequencing and annotation.</title>
        <authorList>
            <consortium name="The Broad Institute Genomics Platform"/>
            <consortium name="The Broad Institute Genome Sequencing Center for Infectious Disease"/>
            <person name="Wu L."/>
            <person name="Ma J."/>
        </authorList>
    </citation>
    <scope>NUCLEOTIDE SEQUENCE [LARGE SCALE GENOMIC DNA]</scope>
    <source>
        <strain evidence="3">CCUG 56608</strain>
    </source>
</reference>
<feature type="region of interest" description="Disordered" evidence="1">
    <location>
        <begin position="317"/>
        <end position="339"/>
    </location>
</feature>
<dbReference type="InterPro" id="IPR012347">
    <property type="entry name" value="Ferritin-like"/>
</dbReference>
<organism evidence="2 3">
    <name type="scientific">Oceanobacillus locisalsi</name>
    <dbReference type="NCBI Taxonomy" id="546107"/>
    <lineage>
        <taxon>Bacteria</taxon>
        <taxon>Bacillati</taxon>
        <taxon>Bacillota</taxon>
        <taxon>Bacilli</taxon>
        <taxon>Bacillales</taxon>
        <taxon>Bacillaceae</taxon>
        <taxon>Oceanobacillus</taxon>
    </lineage>
</organism>
<evidence type="ECO:0000313" key="3">
    <source>
        <dbReference type="Proteomes" id="UP001597041"/>
    </source>
</evidence>
<name>A0ABW3NI92_9BACI</name>
<protein>
    <submittedName>
        <fullName evidence="2">DUF3231 family protein</fullName>
    </submittedName>
</protein>
<comment type="caution">
    <text evidence="2">The sequence shown here is derived from an EMBL/GenBank/DDBJ whole genome shotgun (WGS) entry which is preliminary data.</text>
</comment>
<feature type="compositionally biased region" description="Basic and acidic residues" evidence="1">
    <location>
        <begin position="326"/>
        <end position="339"/>
    </location>
</feature>
<sequence>MNEKNIHLTAAEIASVWTGYMNGTLAKCILNFMLKDIEDPEIKLVVQHAYDNFTTQMDQLHQIFEEENFATPNGFSDTDVNMNAPWLFTDAFCLTYVTHMSRIGMIHYSGFVAMSTKKKIRDFSIQTLQEMAALYDHAVDVALKKGINARHPYIETPKKADYVESKKYLSGINPFSEKRPLNAVEISHLYMNIQTNEMGVRLCLAFAQTSPVKVVQDFMIRAKNISQKHIKIFVDNLMKDNIGAPQIPDTAVSDSTTQTFSDKLMMFHMSLLMSAGVGNYATAAATSQRLDLAANYERLSMEVAKLAKSGSDIMIDNHWLEQPPGTKDREKLAKNKENS</sequence>